<dbReference type="AlphaFoldDB" id="A0A382C4A5"/>
<proteinExistence type="predicted"/>
<reference evidence="1" key="1">
    <citation type="submission" date="2018-05" db="EMBL/GenBank/DDBJ databases">
        <authorList>
            <person name="Lanie J.A."/>
            <person name="Ng W.-L."/>
            <person name="Kazmierczak K.M."/>
            <person name="Andrzejewski T.M."/>
            <person name="Davidsen T.M."/>
            <person name="Wayne K.J."/>
            <person name="Tettelin H."/>
            <person name="Glass J.I."/>
            <person name="Rusch D."/>
            <person name="Podicherti R."/>
            <person name="Tsui H.-C.T."/>
            <person name="Winkler M.E."/>
        </authorList>
    </citation>
    <scope>NUCLEOTIDE SEQUENCE</scope>
</reference>
<dbReference type="Gene3D" id="2.60.120.200">
    <property type="match status" value="1"/>
</dbReference>
<accession>A0A382C4A5</accession>
<dbReference type="InterPro" id="IPR013320">
    <property type="entry name" value="ConA-like_dom_sf"/>
</dbReference>
<dbReference type="SUPFAM" id="SSF49899">
    <property type="entry name" value="Concanavalin A-like lectins/glucanases"/>
    <property type="match status" value="1"/>
</dbReference>
<organism evidence="1">
    <name type="scientific">marine metagenome</name>
    <dbReference type="NCBI Taxonomy" id="408172"/>
    <lineage>
        <taxon>unclassified sequences</taxon>
        <taxon>metagenomes</taxon>
        <taxon>ecological metagenomes</taxon>
    </lineage>
</organism>
<evidence type="ECO:0000313" key="1">
    <source>
        <dbReference type="EMBL" id="SVB20704.1"/>
    </source>
</evidence>
<feature type="non-terminal residue" evidence="1">
    <location>
        <position position="619"/>
    </location>
</feature>
<dbReference type="EMBL" id="UINC01032665">
    <property type="protein sequence ID" value="SVB20704.1"/>
    <property type="molecule type" value="Genomic_DNA"/>
</dbReference>
<name>A0A382C4A5_9ZZZZ</name>
<gene>
    <name evidence="1" type="ORF">METZ01_LOCUS173558</name>
</gene>
<sequence>MKKITQNFINIKVWQSIMVAFVFLFSLTTFSQTCPTDKLDQVVGNQLGENITIQATSLSKSVTATIPYLEGLESGTQGELGTAQTDDDEYNWTIATGHFTHGIGNDGLQGWGGDNYLRHDNYVASGEMENWVLTPTFDLSGAATPELNYWDHAHQQDAAAGVSHEVLYSTNYVDNGSTEDTSDVTAATWVLLTDAITDNINYEQYYSGCGCNPENTWDEGTFSLPSEAAVTVAFKYTGNNSSDWLVDDISVMDTSAPAADWSVSVDFDDATVSVVSLTNFTVGNGGGYDGHWHYTLDGGSANMVYNTSDVSLTGLANGEHTLVAWLVDNNHTALDPAVEETITFSTFDGIYPGSYPYCSSFDTDLGYWDTSIYSGEVDWVGGTTANGSGSVTPLTGAGMAFFYSNNYNYDTASIISPSMDLTGLTNPKVTFNYTQQSWAGDQDELRVFYRDGANGTWVELAAYTSEVTTWTEVTLDLPNPSADYYVGFQGTSGYGYGITVDDVCIWDATAIAADWDVSVADADATISISVDNFTIGAAGGGYDGHWHYTLDGGGEVMVYDTNDVALTGLANGEHTLVVWLTDDNHQALDPPIGETITFSTHDGMATIPWSDDFETGDFS</sequence>
<protein>
    <submittedName>
        <fullName evidence="1">Uncharacterized protein</fullName>
    </submittedName>
</protein>